<keyword evidence="15" id="KW-0100">Branched-chain amino acid biosynthesis</keyword>
<dbReference type="PROSITE" id="PS01244">
    <property type="entry name" value="ACONITASE_2"/>
    <property type="match status" value="1"/>
</dbReference>
<dbReference type="GO" id="GO:0003861">
    <property type="term" value="F:3-isopropylmalate dehydratase activity"/>
    <property type="evidence" value="ECO:0007669"/>
    <property type="project" value="UniProtKB-EC"/>
</dbReference>
<evidence type="ECO:0000256" key="7">
    <source>
        <dbReference type="ARBA" id="ARBA00014371"/>
    </source>
</evidence>
<evidence type="ECO:0000256" key="2">
    <source>
        <dbReference type="ARBA" id="ARBA00001966"/>
    </source>
</evidence>
<protein>
    <recommendedName>
        <fullName evidence="7">3-isopropylmalate dehydratase</fullName>
        <ecNumber evidence="6">4.2.1.33</ecNumber>
    </recommendedName>
</protein>
<dbReference type="InterPro" id="IPR033941">
    <property type="entry name" value="IPMI_cat"/>
</dbReference>
<dbReference type="NCBIfam" id="TIGR00170">
    <property type="entry name" value="leuC"/>
    <property type="match status" value="1"/>
</dbReference>
<accession>A0A832ZX07</accession>
<evidence type="ECO:0000256" key="14">
    <source>
        <dbReference type="ARBA" id="ARBA00023239"/>
    </source>
</evidence>
<dbReference type="PANTHER" id="PTHR43822:SF9">
    <property type="entry name" value="3-ISOPROPYLMALATE DEHYDRATASE"/>
    <property type="match status" value="1"/>
</dbReference>
<dbReference type="CDD" id="cd01583">
    <property type="entry name" value="IPMI"/>
    <property type="match status" value="1"/>
</dbReference>
<organism evidence="17 18">
    <name type="scientific">Caldiarchaeum subterraneum</name>
    <dbReference type="NCBI Taxonomy" id="311458"/>
    <lineage>
        <taxon>Archaea</taxon>
        <taxon>Nitrososphaerota</taxon>
        <taxon>Candidatus Caldarchaeales</taxon>
        <taxon>Candidatus Caldarchaeaceae</taxon>
        <taxon>Candidatus Caldarchaeum</taxon>
    </lineage>
</organism>
<dbReference type="HAMAP" id="MF_01026">
    <property type="entry name" value="LeuC_type1"/>
    <property type="match status" value="1"/>
</dbReference>
<dbReference type="GO" id="GO:0009098">
    <property type="term" value="P:L-leucine biosynthetic process"/>
    <property type="evidence" value="ECO:0007669"/>
    <property type="project" value="UniProtKB-UniPathway"/>
</dbReference>
<evidence type="ECO:0000256" key="11">
    <source>
        <dbReference type="ARBA" id="ARBA00022723"/>
    </source>
</evidence>
<evidence type="ECO:0000256" key="12">
    <source>
        <dbReference type="ARBA" id="ARBA00023004"/>
    </source>
</evidence>
<comment type="pathway">
    <text evidence="4">Amino-acid biosynthesis; L-leucine biosynthesis; L-leucine from 3-methyl-2-oxobutanoate: step 2/4.</text>
</comment>
<dbReference type="Gene3D" id="3.30.499.10">
    <property type="entry name" value="Aconitase, domain 3"/>
    <property type="match status" value="2"/>
</dbReference>
<dbReference type="PROSITE" id="PS00450">
    <property type="entry name" value="ACONITASE_1"/>
    <property type="match status" value="1"/>
</dbReference>
<dbReference type="PRINTS" id="PR00415">
    <property type="entry name" value="ACONITASE"/>
</dbReference>
<dbReference type="PANTHER" id="PTHR43822">
    <property type="entry name" value="HOMOACONITASE, MITOCHONDRIAL-RELATED"/>
    <property type="match status" value="1"/>
</dbReference>
<dbReference type="GO" id="GO:0046872">
    <property type="term" value="F:metal ion binding"/>
    <property type="evidence" value="ECO:0007669"/>
    <property type="project" value="UniProtKB-KW"/>
</dbReference>
<comment type="similarity">
    <text evidence="5">Belongs to the aconitase/IPM isomerase family.</text>
</comment>
<dbReference type="EC" id="4.2.1.33" evidence="6"/>
<dbReference type="InterPro" id="IPR001030">
    <property type="entry name" value="Acoase/IPM_deHydtase_lsu_aba"/>
</dbReference>
<dbReference type="AlphaFoldDB" id="A0A832ZX07"/>
<evidence type="ECO:0000256" key="3">
    <source>
        <dbReference type="ARBA" id="ARBA00002695"/>
    </source>
</evidence>
<keyword evidence="8" id="KW-0432">Leucine biosynthesis</keyword>
<evidence type="ECO:0000259" key="16">
    <source>
        <dbReference type="Pfam" id="PF00330"/>
    </source>
</evidence>
<dbReference type="EMBL" id="DQVM01000148">
    <property type="protein sequence ID" value="HIQ30399.1"/>
    <property type="molecule type" value="Genomic_DNA"/>
</dbReference>
<dbReference type="UniPathway" id="UPA00048">
    <property type="reaction ID" value="UER00071"/>
</dbReference>
<dbReference type="NCBIfam" id="NF009116">
    <property type="entry name" value="PRK12466.1"/>
    <property type="match status" value="1"/>
</dbReference>
<feature type="domain" description="Aconitase/3-isopropylmalate dehydratase large subunit alpha/beta/alpha" evidence="16">
    <location>
        <begin position="7"/>
        <end position="458"/>
    </location>
</feature>
<evidence type="ECO:0000313" key="17">
    <source>
        <dbReference type="EMBL" id="HIQ30399.1"/>
    </source>
</evidence>
<evidence type="ECO:0000256" key="6">
    <source>
        <dbReference type="ARBA" id="ARBA00011998"/>
    </source>
</evidence>
<dbReference type="InterPro" id="IPR050067">
    <property type="entry name" value="IPM_dehydratase_rel_enz"/>
</dbReference>
<name>A0A832ZX07_CALS0</name>
<dbReference type="InterPro" id="IPR004430">
    <property type="entry name" value="3-IsopropMal_deHydase_lsu"/>
</dbReference>
<dbReference type="FunFam" id="3.30.499.10:FF:000007">
    <property type="entry name" value="3-isopropylmalate dehydratase large subunit"/>
    <property type="match status" value="1"/>
</dbReference>
<proteinExistence type="inferred from homology"/>
<dbReference type="GO" id="GO:0051539">
    <property type="term" value="F:4 iron, 4 sulfur cluster binding"/>
    <property type="evidence" value="ECO:0007669"/>
    <property type="project" value="UniProtKB-KW"/>
</dbReference>
<dbReference type="InterPro" id="IPR036008">
    <property type="entry name" value="Aconitase_4Fe-4S_dom"/>
</dbReference>
<evidence type="ECO:0000256" key="8">
    <source>
        <dbReference type="ARBA" id="ARBA00022430"/>
    </source>
</evidence>
<comment type="caution">
    <text evidence="17">The sequence shown here is derived from an EMBL/GenBank/DDBJ whole genome shotgun (WGS) entry which is preliminary data.</text>
</comment>
<keyword evidence="10" id="KW-0028">Amino-acid biosynthesis</keyword>
<evidence type="ECO:0000256" key="15">
    <source>
        <dbReference type="ARBA" id="ARBA00023304"/>
    </source>
</evidence>
<keyword evidence="13" id="KW-0411">Iron-sulfur</keyword>
<evidence type="ECO:0000256" key="9">
    <source>
        <dbReference type="ARBA" id="ARBA00022485"/>
    </source>
</evidence>
<comment type="function">
    <text evidence="3">Catalyzes the isomerization between 2-isopropylmalate and 3-isopropylmalate, via the formation of 2-isopropylmaleate.</text>
</comment>
<reference evidence="17" key="1">
    <citation type="journal article" date="2020" name="ISME J.">
        <title>Gammaproteobacteria mediating utilization of methyl-, sulfur- and petroleum organic compounds in deep ocean hydrothermal plumes.</title>
        <authorList>
            <person name="Zhou Z."/>
            <person name="Liu Y."/>
            <person name="Pan J."/>
            <person name="Cron B.R."/>
            <person name="Toner B.M."/>
            <person name="Anantharaman K."/>
            <person name="Breier J.A."/>
            <person name="Dick G.J."/>
            <person name="Li M."/>
        </authorList>
    </citation>
    <scope>NUCLEOTIDE SEQUENCE</scope>
    <source>
        <strain evidence="17">SZUA-1515</strain>
    </source>
</reference>
<comment type="cofactor">
    <cofactor evidence="2">
        <name>[4Fe-4S] cluster</name>
        <dbReference type="ChEBI" id="CHEBI:49883"/>
    </cofactor>
</comment>
<sequence>MGRTVFEKIWDAHVLAEREDGQSLIYIDRHLTHEVTSPVAFAGLREKGRRVRRPDLTFAVMDHNVPTAERTKPVDDELSAAQMKALAKNAREFGIMLFDYYSPWQGIVHIIGPELGLTLPGITLVCGDSHTATHGAFGALALGIGTSEGEHVFATQTLWLKKPKQMEIKLMGRLPERVSAKDIILWIIRNMGTGGAIGHAVEYTGEVVENLSIEERMTLCNMAIEGGARTAITAPDEKVFNYLKDRPFAPSGEEWDDALKYWKTLRTDNNAKYDKSVTFDVSKLEPQVTWGTNPAMTISVSESIPSPEDFEDKTTRTAVQRALEYMGLKPGTPIKDVKVDVVFIGSCTNARLSDLIDAARVVKGRKIAPGVKALVVPGSQLTKRRAERMGLHRIFIDAGFEWRNAGCSMCIAMAPGEKVDAGKRCASTSNRNFENRQGPGARTHLVSPMMAAAAAVEGHFVDIREMDIADLDELELTSLL</sequence>
<evidence type="ECO:0000256" key="10">
    <source>
        <dbReference type="ARBA" id="ARBA00022605"/>
    </source>
</evidence>
<keyword evidence="11" id="KW-0479">Metal-binding</keyword>
<comment type="catalytic activity">
    <reaction evidence="1">
        <text>(2R,3S)-3-isopropylmalate = (2S)-2-isopropylmalate</text>
        <dbReference type="Rhea" id="RHEA:32287"/>
        <dbReference type="ChEBI" id="CHEBI:1178"/>
        <dbReference type="ChEBI" id="CHEBI:35121"/>
        <dbReference type="EC" id="4.2.1.33"/>
    </reaction>
</comment>
<evidence type="ECO:0000256" key="5">
    <source>
        <dbReference type="ARBA" id="ARBA00007185"/>
    </source>
</evidence>
<dbReference type="InterPro" id="IPR015931">
    <property type="entry name" value="Acnase/IPM_dHydase_lsu_aba_1/3"/>
</dbReference>
<keyword evidence="14 17" id="KW-0456">Lyase</keyword>
<dbReference type="NCBIfam" id="NF004016">
    <property type="entry name" value="PRK05478.1"/>
    <property type="match status" value="1"/>
</dbReference>
<dbReference type="SUPFAM" id="SSF53732">
    <property type="entry name" value="Aconitase iron-sulfur domain"/>
    <property type="match status" value="1"/>
</dbReference>
<evidence type="ECO:0000256" key="1">
    <source>
        <dbReference type="ARBA" id="ARBA00000491"/>
    </source>
</evidence>
<dbReference type="Pfam" id="PF00330">
    <property type="entry name" value="Aconitase"/>
    <property type="match status" value="1"/>
</dbReference>
<keyword evidence="12" id="KW-0408">Iron</keyword>
<keyword evidence="9" id="KW-0004">4Fe-4S</keyword>
<dbReference type="Proteomes" id="UP000608579">
    <property type="component" value="Unassembled WGS sequence"/>
</dbReference>
<evidence type="ECO:0000256" key="13">
    <source>
        <dbReference type="ARBA" id="ARBA00023014"/>
    </source>
</evidence>
<dbReference type="InterPro" id="IPR018136">
    <property type="entry name" value="Aconitase_4Fe-4S_BS"/>
</dbReference>
<gene>
    <name evidence="17" type="primary">leuC</name>
    <name evidence="17" type="ORF">EYH45_07550</name>
</gene>
<evidence type="ECO:0000256" key="4">
    <source>
        <dbReference type="ARBA" id="ARBA00004729"/>
    </source>
</evidence>
<evidence type="ECO:0000313" key="18">
    <source>
        <dbReference type="Proteomes" id="UP000608579"/>
    </source>
</evidence>